<keyword evidence="2 7" id="KW-0479">Metal-binding</keyword>
<feature type="binding site" evidence="7">
    <location>
        <position position="129"/>
    </location>
    <ligand>
        <name>Zn(2+)</name>
        <dbReference type="ChEBI" id="CHEBI:29105"/>
    </ligand>
</feature>
<dbReference type="InterPro" id="IPR032466">
    <property type="entry name" value="Metal_Hydrolase"/>
</dbReference>
<reference evidence="9" key="2">
    <citation type="journal article" date="2021" name="PeerJ">
        <title>Extensive microbial diversity within the chicken gut microbiome revealed by metagenomics and culture.</title>
        <authorList>
            <person name="Gilroy R."/>
            <person name="Ravi A."/>
            <person name="Getino M."/>
            <person name="Pursley I."/>
            <person name="Horton D.L."/>
            <person name="Alikhan N.F."/>
            <person name="Baker D."/>
            <person name="Gharbi K."/>
            <person name="Hall N."/>
            <person name="Watson M."/>
            <person name="Adriaenssens E.M."/>
            <person name="Foster-Nyarko E."/>
            <person name="Jarju S."/>
            <person name="Secka A."/>
            <person name="Antonio M."/>
            <person name="Oren A."/>
            <person name="Chaudhuri R.R."/>
            <person name="La Ragione R."/>
            <person name="Hildebrand F."/>
            <person name="Pallen M.J."/>
        </authorList>
    </citation>
    <scope>NUCLEOTIDE SEQUENCE</scope>
    <source>
        <strain evidence="9">ChiGjej2B2-16831</strain>
    </source>
</reference>
<dbReference type="InterPro" id="IPR006680">
    <property type="entry name" value="Amidohydro-rel"/>
</dbReference>
<dbReference type="Pfam" id="PF01979">
    <property type="entry name" value="Amidohydro_1"/>
    <property type="match status" value="1"/>
</dbReference>
<dbReference type="GO" id="GO:0006046">
    <property type="term" value="P:N-acetylglucosamine catabolic process"/>
    <property type="evidence" value="ECO:0007669"/>
    <property type="project" value="TreeGrafter"/>
</dbReference>
<dbReference type="InterPro" id="IPR003764">
    <property type="entry name" value="GlcNAc_6-P_deAcase"/>
</dbReference>
<dbReference type="Proteomes" id="UP000824128">
    <property type="component" value="Unassembled WGS sequence"/>
</dbReference>
<dbReference type="PIRSF" id="PIRSF038994">
    <property type="entry name" value="NagA"/>
    <property type="match status" value="1"/>
</dbReference>
<dbReference type="Gene3D" id="2.30.40.10">
    <property type="entry name" value="Urease, subunit C, domain 1"/>
    <property type="match status" value="1"/>
</dbReference>
<evidence type="ECO:0000313" key="10">
    <source>
        <dbReference type="Proteomes" id="UP000824128"/>
    </source>
</evidence>
<keyword evidence="4 5" id="KW-0119">Carbohydrate metabolism</keyword>
<dbReference type="Gene3D" id="3.20.20.140">
    <property type="entry name" value="Metal-dependent hydrolases"/>
    <property type="match status" value="1"/>
</dbReference>
<feature type="active site" description="Proton donor/acceptor" evidence="6">
    <location>
        <position position="278"/>
    </location>
</feature>
<dbReference type="AlphaFoldDB" id="A0A9D1SSP8"/>
<comment type="caution">
    <text evidence="9">The sequence shown here is derived from an EMBL/GenBank/DDBJ whole genome shotgun (WGS) entry which is preliminary data.</text>
</comment>
<evidence type="ECO:0000256" key="1">
    <source>
        <dbReference type="ARBA" id="ARBA00010716"/>
    </source>
</evidence>
<comment type="similarity">
    <text evidence="1 5">Belongs to the metallo-dependent hydrolases superfamily. NagA family.</text>
</comment>
<keyword evidence="3 5" id="KW-0378">Hydrolase</keyword>
<name>A0A9D1SSP8_9FIRM</name>
<dbReference type="PANTHER" id="PTHR11113:SF14">
    <property type="entry name" value="N-ACETYLGLUCOSAMINE-6-PHOSPHATE DEACETYLASE"/>
    <property type="match status" value="1"/>
</dbReference>
<organism evidence="9 10">
    <name type="scientific">Candidatus Aphodomorpha intestinavium</name>
    <dbReference type="NCBI Taxonomy" id="2840672"/>
    <lineage>
        <taxon>Bacteria</taxon>
        <taxon>Bacillati</taxon>
        <taxon>Bacillota</taxon>
        <taxon>Clostridia</taxon>
        <taxon>Eubacteriales</taxon>
        <taxon>Candidatus Aphodomorpha</taxon>
    </lineage>
</organism>
<evidence type="ECO:0000256" key="7">
    <source>
        <dbReference type="PIRSR" id="PIRSR038994-3"/>
    </source>
</evidence>
<dbReference type="EMBL" id="DVNZ01000040">
    <property type="protein sequence ID" value="HIU93759.1"/>
    <property type="molecule type" value="Genomic_DNA"/>
</dbReference>
<accession>A0A9D1SSP8</accession>
<evidence type="ECO:0000256" key="3">
    <source>
        <dbReference type="ARBA" id="ARBA00022801"/>
    </source>
</evidence>
<feature type="domain" description="Amidohydrolase-related" evidence="8">
    <location>
        <begin position="51"/>
        <end position="389"/>
    </location>
</feature>
<reference evidence="9" key="1">
    <citation type="submission" date="2020-10" db="EMBL/GenBank/DDBJ databases">
        <authorList>
            <person name="Gilroy R."/>
        </authorList>
    </citation>
    <scope>NUCLEOTIDE SEQUENCE</scope>
    <source>
        <strain evidence="9">ChiGjej2B2-16831</strain>
    </source>
</reference>
<protein>
    <submittedName>
        <fullName evidence="9">N-acetylglucosamine-6-phosphate deacetylase</fullName>
    </submittedName>
</protein>
<dbReference type="SUPFAM" id="SSF51556">
    <property type="entry name" value="Metallo-dependent hydrolases"/>
    <property type="match status" value="1"/>
</dbReference>
<evidence type="ECO:0000313" key="9">
    <source>
        <dbReference type="EMBL" id="HIU93759.1"/>
    </source>
</evidence>
<evidence type="ECO:0000256" key="4">
    <source>
        <dbReference type="ARBA" id="ARBA00023277"/>
    </source>
</evidence>
<evidence type="ECO:0000256" key="2">
    <source>
        <dbReference type="ARBA" id="ARBA00022723"/>
    </source>
</evidence>
<dbReference type="CDD" id="cd00854">
    <property type="entry name" value="NagA"/>
    <property type="match status" value="1"/>
</dbReference>
<evidence type="ECO:0000259" key="8">
    <source>
        <dbReference type="Pfam" id="PF01979"/>
    </source>
</evidence>
<dbReference type="GO" id="GO:0008448">
    <property type="term" value="F:N-acetylglucosamine-6-phosphate deacetylase activity"/>
    <property type="evidence" value="ECO:0007669"/>
    <property type="project" value="InterPro"/>
</dbReference>
<sequence length="402" mass="44394">MERTLIRNVMLVDGDVRAGNLLLEEGKILAVLPAGFAPPAPVVVDGKGLYASAGLIELHTHGAGGHDFMDGTPEAYEGACEMHLKHGVTTILPTTVASSDAEYRRTIDSFRQAQRDRSQRQCLLGMHFEGPYFPPQRAGGMDPDYIMPPRRQAYLELMDYGSGCIARWTAAPELPGAERFAADCLANGILPSIGHTDATIRDVRRAMEAGFRHVTHLYSDMSTVTRESGFRVPGVLECAFLFDELWVEVIADGCHLPPDLMQMIYRLIGPERLQLCSDSIRPAGTGEAGEVIVGSLENGVRGVIEDGVAKFLDRSAFLGSIQLGTDLVRTMYRRAGVPLPQAVRMMTENPARILRIDDRKGRLLPGYDADIILFDEDVRVRRVFYRGNPVICNENHEKENTK</sequence>
<dbReference type="GO" id="GO:0046872">
    <property type="term" value="F:metal ion binding"/>
    <property type="evidence" value="ECO:0007669"/>
    <property type="project" value="UniProtKB-KW"/>
</dbReference>
<dbReference type="PANTHER" id="PTHR11113">
    <property type="entry name" value="N-ACETYLGLUCOSAMINE-6-PHOSPHATE DEACETYLASE"/>
    <property type="match status" value="1"/>
</dbReference>
<feature type="binding site" evidence="7">
    <location>
        <position position="216"/>
    </location>
    <ligand>
        <name>Zn(2+)</name>
        <dbReference type="ChEBI" id="CHEBI:29105"/>
    </ligand>
</feature>
<feature type="binding site" evidence="7">
    <location>
        <position position="195"/>
    </location>
    <ligand>
        <name>Zn(2+)</name>
        <dbReference type="ChEBI" id="CHEBI:29105"/>
    </ligand>
</feature>
<evidence type="ECO:0000256" key="5">
    <source>
        <dbReference type="PIRNR" id="PIRNR038994"/>
    </source>
</evidence>
<dbReference type="InterPro" id="IPR011059">
    <property type="entry name" value="Metal-dep_hydrolase_composite"/>
</dbReference>
<comment type="cofactor">
    <cofactor evidence="7">
        <name>a divalent metal cation</name>
        <dbReference type="ChEBI" id="CHEBI:60240"/>
    </cofactor>
    <text evidence="7">Binds 1 divalent metal cation per subunit.</text>
</comment>
<proteinExistence type="inferred from homology"/>
<dbReference type="SUPFAM" id="SSF51338">
    <property type="entry name" value="Composite domain of metallo-dependent hydrolases"/>
    <property type="match status" value="1"/>
</dbReference>
<evidence type="ECO:0000256" key="6">
    <source>
        <dbReference type="PIRSR" id="PIRSR038994-1"/>
    </source>
</evidence>
<gene>
    <name evidence="9" type="ORF">IAD24_01240</name>
</gene>